<evidence type="ECO:0000313" key="14">
    <source>
        <dbReference type="Proteomes" id="UP001520878"/>
    </source>
</evidence>
<reference evidence="13 14" key="1">
    <citation type="submission" date="2021-10" db="EMBL/GenBank/DDBJ databases">
        <title>Draft genome of Aestuariibacter halophilus JC2043.</title>
        <authorList>
            <person name="Emsley S.A."/>
            <person name="Pfannmuller K.M."/>
            <person name="Ushijima B."/>
            <person name="Saw J.H."/>
            <person name="Videau P."/>
        </authorList>
    </citation>
    <scope>NUCLEOTIDE SEQUENCE [LARGE SCALE GENOMIC DNA]</scope>
    <source>
        <strain evidence="13 14">JC2043</strain>
    </source>
</reference>
<comment type="subcellular location">
    <subcellularLocation>
        <location evidence="11">Cytoplasm</location>
    </subcellularLocation>
</comment>
<dbReference type="Proteomes" id="UP001520878">
    <property type="component" value="Unassembled WGS sequence"/>
</dbReference>
<evidence type="ECO:0000313" key="13">
    <source>
        <dbReference type="EMBL" id="MCC2616936.1"/>
    </source>
</evidence>
<sequence>MFYSEKFDVIVVGGGHAGTEAALAAARMGASTLLLTHNIETLGQMSCNPAIGGIGKGHLVKEIDALGGAMATAIDKGGIQFRTLNSSKGPAVRATRAQADRTLYKNAIRATLENQPNLTLFQQSCDDLIVENDRVVGVVTQMGLKFAANAVVLTVGTFLGGTIHIGLENFRGGRAGDPPSIALAERLRALPFRVDRLKTGTPARLDARTLDYSVMQEQPGDTPTPVFSFMGSVEQHPRQIPCYITHTNSNTHDIIRSGLDRSPMYTGVIEGIGPRYCPSIEDKIMRFADKDTHQIFVEPEGLNSIEVYPNGISTSLPFDVQLAMIRSIKGFEQAHIIRPGYAIEYDFFDPRDLKQTLETKFIDGLFFAGQINGTTGYEEAGAQGLLAGANAALQVAEKEPFILRRDEAYAGVLVDDLSTMGTKEPYRMFTSRAEYRLLLREDNADVRLTPKGREIGLVDDQRWAAFNAKMDAIELEKQRLQSTWIHPRHEAVETLNNVLKNPVTREHSLEDLIRRPEMTYAQLMALEAFGPGIDDPRAAEQVEIQIKYAGYIERQKDEIAKTQRHENTLLPMDFDYSSISGLSNEVIAKLTDARPETIGKASRISGITPAAISLLLVHLKKQGLLRKADKVSA</sequence>
<keyword evidence="11" id="KW-0963">Cytoplasm</keyword>
<dbReference type="InterPro" id="IPR036188">
    <property type="entry name" value="FAD/NAD-bd_sf"/>
</dbReference>
<protein>
    <recommendedName>
        <fullName evidence="4 11">tRNA uridine 5-carboxymethylaminomethyl modification enzyme MnmG</fullName>
    </recommendedName>
    <alternativeName>
        <fullName evidence="10 11">Glucose-inhibited division protein A</fullName>
    </alternativeName>
</protein>
<comment type="similarity">
    <text evidence="3 11">Belongs to the MnmG family.</text>
</comment>
<keyword evidence="7 11" id="KW-0274">FAD</keyword>
<comment type="caution">
    <text evidence="13">The sequence shown here is derived from an EMBL/GenBank/DDBJ whole genome shotgun (WGS) entry which is preliminary data.</text>
</comment>
<evidence type="ECO:0000256" key="5">
    <source>
        <dbReference type="ARBA" id="ARBA00022630"/>
    </source>
</evidence>
<dbReference type="InterPro" id="IPR040131">
    <property type="entry name" value="MnmG_N"/>
</dbReference>
<comment type="function">
    <text evidence="2 11">NAD-binding protein involved in the addition of a carboxymethylaminomethyl (cmnm) group at the wobble position (U34) of certain tRNAs, forming tRNA-cmnm(5)s(2)U34.</text>
</comment>
<keyword evidence="14" id="KW-1185">Reference proteome</keyword>
<dbReference type="Pfam" id="PF13932">
    <property type="entry name" value="SAM_GIDA_C"/>
    <property type="match status" value="1"/>
</dbReference>
<evidence type="ECO:0000259" key="12">
    <source>
        <dbReference type="SMART" id="SM01228"/>
    </source>
</evidence>
<accession>A0ABS8GCL3</accession>
<evidence type="ECO:0000256" key="7">
    <source>
        <dbReference type="ARBA" id="ARBA00022827"/>
    </source>
</evidence>
<dbReference type="InterPro" id="IPR047001">
    <property type="entry name" value="MnmG_C_subdom"/>
</dbReference>
<evidence type="ECO:0000256" key="8">
    <source>
        <dbReference type="ARBA" id="ARBA00023027"/>
    </source>
</evidence>
<comment type="cofactor">
    <cofactor evidence="1 11">
        <name>FAD</name>
        <dbReference type="ChEBI" id="CHEBI:57692"/>
    </cofactor>
</comment>
<proteinExistence type="inferred from homology"/>
<dbReference type="SMART" id="SM01228">
    <property type="entry name" value="GIDA_assoc_3"/>
    <property type="match status" value="1"/>
</dbReference>
<dbReference type="InterPro" id="IPR002218">
    <property type="entry name" value="MnmG-rel"/>
</dbReference>
<dbReference type="Gene3D" id="1.10.10.1800">
    <property type="entry name" value="tRNA uridine 5-carboxymethylaminomethyl modification enzyme MnmG/GidA"/>
    <property type="match status" value="1"/>
</dbReference>
<dbReference type="PROSITE" id="PS01281">
    <property type="entry name" value="GIDA_2"/>
    <property type="match status" value="1"/>
</dbReference>
<comment type="caution">
    <text evidence="11">Lacks conserved residue(s) required for the propagation of feature annotation.</text>
</comment>
<dbReference type="InterPro" id="IPR004416">
    <property type="entry name" value="MnmG"/>
</dbReference>
<dbReference type="PROSITE" id="PS01280">
    <property type="entry name" value="GIDA_1"/>
    <property type="match status" value="1"/>
</dbReference>
<organism evidence="13 14">
    <name type="scientific">Fluctibacter halophilus</name>
    <dbReference type="NCBI Taxonomy" id="226011"/>
    <lineage>
        <taxon>Bacteria</taxon>
        <taxon>Pseudomonadati</taxon>
        <taxon>Pseudomonadota</taxon>
        <taxon>Gammaproteobacteria</taxon>
        <taxon>Alteromonadales</taxon>
        <taxon>Alteromonadaceae</taxon>
        <taxon>Fluctibacter</taxon>
    </lineage>
</organism>
<keyword evidence="8 11" id="KW-0520">NAD</keyword>
<dbReference type="HAMAP" id="MF_00129">
    <property type="entry name" value="MnmG_GidA"/>
    <property type="match status" value="1"/>
</dbReference>
<dbReference type="Gene3D" id="3.50.50.60">
    <property type="entry name" value="FAD/NAD(P)-binding domain"/>
    <property type="match status" value="2"/>
</dbReference>
<name>A0ABS8GCL3_9ALTE</name>
<keyword evidence="6 11" id="KW-0819">tRNA processing</keyword>
<dbReference type="NCBIfam" id="TIGR00136">
    <property type="entry name" value="mnmG_gidA"/>
    <property type="match status" value="1"/>
</dbReference>
<gene>
    <name evidence="11 13" type="primary">mnmG</name>
    <name evidence="11" type="synonym">gidA</name>
    <name evidence="13" type="ORF">LJ739_11855</name>
</gene>
<evidence type="ECO:0000256" key="9">
    <source>
        <dbReference type="ARBA" id="ARBA00025948"/>
    </source>
</evidence>
<dbReference type="PANTHER" id="PTHR11806">
    <property type="entry name" value="GLUCOSE INHIBITED DIVISION PROTEIN A"/>
    <property type="match status" value="1"/>
</dbReference>
<evidence type="ECO:0000256" key="3">
    <source>
        <dbReference type="ARBA" id="ARBA00007653"/>
    </source>
</evidence>
<dbReference type="PANTHER" id="PTHR11806:SF0">
    <property type="entry name" value="PROTEIN MTO1 HOMOLOG, MITOCHONDRIAL"/>
    <property type="match status" value="1"/>
</dbReference>
<evidence type="ECO:0000256" key="6">
    <source>
        <dbReference type="ARBA" id="ARBA00022694"/>
    </source>
</evidence>
<keyword evidence="5 11" id="KW-0285">Flavoprotein</keyword>
<dbReference type="SUPFAM" id="SSF51905">
    <property type="entry name" value="FAD/NAD(P)-binding domain"/>
    <property type="match status" value="1"/>
</dbReference>
<feature type="domain" description="tRNA uridine 5-carboxymethylaminomethyl modification enzyme C-terminal subdomain" evidence="12">
    <location>
        <begin position="546"/>
        <end position="617"/>
    </location>
</feature>
<dbReference type="Pfam" id="PF01134">
    <property type="entry name" value="GIDA"/>
    <property type="match status" value="1"/>
</dbReference>
<evidence type="ECO:0000256" key="10">
    <source>
        <dbReference type="ARBA" id="ARBA00031800"/>
    </source>
</evidence>
<comment type="subunit">
    <text evidence="9 11">Homodimer. Heterotetramer of two MnmE and two MnmG subunits.</text>
</comment>
<evidence type="ECO:0000256" key="11">
    <source>
        <dbReference type="HAMAP-Rule" id="MF_00129"/>
    </source>
</evidence>
<dbReference type="Pfam" id="PF21680">
    <property type="entry name" value="GIDA_C_1st"/>
    <property type="match status" value="1"/>
</dbReference>
<dbReference type="EMBL" id="JAJEWP010000003">
    <property type="protein sequence ID" value="MCC2616936.1"/>
    <property type="molecule type" value="Genomic_DNA"/>
</dbReference>
<feature type="binding site" evidence="11">
    <location>
        <begin position="13"/>
        <end position="18"/>
    </location>
    <ligand>
        <name>FAD</name>
        <dbReference type="ChEBI" id="CHEBI:57692"/>
    </ligand>
</feature>
<feature type="binding site" evidence="11">
    <location>
        <begin position="273"/>
        <end position="287"/>
    </location>
    <ligand>
        <name>NAD(+)</name>
        <dbReference type="ChEBI" id="CHEBI:57540"/>
    </ligand>
</feature>
<dbReference type="RefSeq" id="WP_229160771.1">
    <property type="nucleotide sequence ID" value="NZ_JAJEWP010000003.1"/>
</dbReference>
<evidence type="ECO:0000256" key="4">
    <source>
        <dbReference type="ARBA" id="ARBA00020461"/>
    </source>
</evidence>
<dbReference type="InterPro" id="IPR044920">
    <property type="entry name" value="MnmG_C_subdom_sf"/>
</dbReference>
<evidence type="ECO:0000256" key="2">
    <source>
        <dbReference type="ARBA" id="ARBA00003717"/>
    </source>
</evidence>
<dbReference type="InterPro" id="IPR026904">
    <property type="entry name" value="MnmG_C"/>
</dbReference>
<dbReference type="Gene3D" id="1.10.150.570">
    <property type="entry name" value="GidA associated domain, C-terminal subdomain"/>
    <property type="match status" value="1"/>
</dbReference>
<dbReference type="InterPro" id="IPR049312">
    <property type="entry name" value="GIDA_C_N"/>
</dbReference>
<evidence type="ECO:0000256" key="1">
    <source>
        <dbReference type="ARBA" id="ARBA00001974"/>
    </source>
</evidence>
<dbReference type="InterPro" id="IPR020595">
    <property type="entry name" value="MnmG-rel_CS"/>
</dbReference>